<sequence>MVDFSEKFNDKNLYSEDKLRNLAQSYVKANKVGIPKVTLKVSTVDLSGGLDESYNVEEVESLHLADTVKVFFEPLNITAEAKVVGSVYNVLLNQYDSYTLGAKKANFGQWVNDNVNEIKNVADAAQRQAIAAVISANGKNTNYYGDSGGGFPPKPKVGDLYFQKDGDKTTMYRWDGSSWVNLIDTSWQGDFEVDMQEKLDQAKEETDAALAEKDEAIKDLDKKVEAEITETNNSVSKAQSDATEAKTAAQDAVDKANASVAAVQANTQLINDVNAIANNAKSQAQTAATNAQTALTSANTAKDNANKAISDAGKLSEDVLALDTIANQAKSDADTALINANKGITDAKTALNKAIGVDTRVTTEITNVNNTLATKANSTTVDALSDTVSSQGTAISQNATDIKLKADSTVVNAIKGTVDNQRTLISQNASDIKIKANKSEVDTLSGRVSANKTAIDITSQGVSTLVTKTDGTNTSLSQFKQDYEGFKGTVYSKTQTDTKISTVQSTVDNFKTTVSNTYSSKSETDSKVTAVQANVDKIGNYTAYANSADGTDDFTTVYPNLNLLDGTKDFKTISAGNNTESQNAGEIYFTQHKKVADLFKAGDYITISCDVEFLNTELYSSSNDTFMRIQMYGGAWSPLLFNVRAKNMNGKFYTGVSNSSDYIENPTHKLTVSRTIQLTQDFINVNATVNRVHVLYHYIPVGANVRVTKLKIEEGSTATPYMPSEKELTSNDIPKYVGYSVRQSENPKDFSWQPYGGLNSYKIIEATTSIEQNSKDIALKANKSEVDTLSGKVSTAEGAITTMAGQIKLKANQTDVDTVKGRVTSAEGSISTMAGQIALKANQADVNTITGKVSSLESSFTVQSGQISALNTKTDGQTTQIGSLQSYYSGFESAISKIQTDVGGKADKTELSQLSQDLSGFKTTVANTYADKVSVASQINQSATAVTSNVQSWTNNKLTAYSTTQQTDSSIALAVADKVTQTQFTILNNQLTSVITQRQALQSNLLQNAGLKNNFDYWTDVTPGAWSLSIHPNFRWTVLSKSADLYARHMTIDFISSVTLNQTLTFVIRCKSNSSKNVYVQLQTGKGQSSGYSFMVPVTATMATYKVEIATSGGASATNIAFSSSDFALNDKLEIEYMKLVRGSTDDLAYYPASSDSASQSQITQLVNDINLRVIKGDVVNQINISPESILIAGNKVQITGETYIENGVINDAKIKTLSANKLTAGTIDAAKINVLNINAANITTGILNADRIGANSITATHINVANLAAISANLGTITAGTINAATVRIINLDAGAISTGTLNANLIAAYSITADKIKATSLDLFNNDFYTNVQPDGMRMQGKAQIIFGKWKDSSGVVRNSEGLYIGGYNAGVKYVALTRADGSTFMLRANSDMDIGTNTNVAKESLNIYDTAHFWYPQINHSDLTLNGYLAMGGGIQEGSIQYDKRAGTMNFRVPGGRSGSYFWFNQNVNAAGTFNTVSRLSLKNVKGEYKGDALKEICETNIVEYSYKNNPKVRQLSPIIDDVNQIKQFTLPDIINDGKTVNLYAMSSLSWLAIQELVKKLENVEEKIDAIA</sequence>
<evidence type="ECO:0000313" key="3">
    <source>
        <dbReference type="EMBL" id="KEY62685.1"/>
    </source>
</evidence>
<reference evidence="3 4" key="1">
    <citation type="submission" date="2014-06" db="EMBL/GenBank/DDBJ databases">
        <title>Draft genome sequence of the putrescine producing strain Lactococcus lactis subsp cremoris GE214.</title>
        <authorList>
            <person name="Ladero V."/>
            <person name="Linares D.M."/>
            <person name="del Rio B."/>
            <person name="Mayo B."/>
            <person name="Martin M.C."/>
            <person name="Fernandez M."/>
            <person name="Alvarez M.A."/>
        </authorList>
    </citation>
    <scope>NUCLEOTIDE SEQUENCE [LARGE SCALE GENOMIC DNA]</scope>
    <source>
        <strain evidence="3 4">GE214</strain>
    </source>
</reference>
<comment type="caution">
    <text evidence="3">The sequence shown here is derived from an EMBL/GenBank/DDBJ whole genome shotgun (WGS) entry which is preliminary data.</text>
</comment>
<organism evidence="3 4">
    <name type="scientific">Lactococcus cremoris subsp. cremoris GE214</name>
    <dbReference type="NCBI Taxonomy" id="1415168"/>
    <lineage>
        <taxon>Bacteria</taxon>
        <taxon>Bacillati</taxon>
        <taxon>Bacillota</taxon>
        <taxon>Bacilli</taxon>
        <taxon>Lactobacillales</taxon>
        <taxon>Streptococcaceae</taxon>
        <taxon>Lactococcus</taxon>
        <taxon>Lactococcus cremoris subsp. cremoris</taxon>
    </lineage>
</organism>
<dbReference type="Proteomes" id="UP000028401">
    <property type="component" value="Unassembled WGS sequence"/>
</dbReference>
<dbReference type="PROSITE" id="PS51688">
    <property type="entry name" value="ICA"/>
    <property type="match status" value="1"/>
</dbReference>
<gene>
    <name evidence="3" type="ORF">U725_01158</name>
</gene>
<accession>A0A084ABK6</accession>
<feature type="domain" description="Peptidase S74" evidence="2">
    <location>
        <begin position="1481"/>
        <end position="1571"/>
    </location>
</feature>
<dbReference type="InterPro" id="IPR030392">
    <property type="entry name" value="S74_ICA"/>
</dbReference>
<dbReference type="EMBL" id="AZSI01000026">
    <property type="protein sequence ID" value="KEY62685.1"/>
    <property type="molecule type" value="Genomic_DNA"/>
</dbReference>
<protein>
    <submittedName>
        <fullName evidence="3">Putative phage minor structural protein</fullName>
    </submittedName>
</protein>
<name>A0A084ABK6_LACLC</name>
<feature type="coiled-coil region" evidence="1">
    <location>
        <begin position="192"/>
        <end position="230"/>
    </location>
</feature>
<dbReference type="PATRIC" id="fig|1415168.3.peg.1238"/>
<evidence type="ECO:0000259" key="2">
    <source>
        <dbReference type="PROSITE" id="PS51688"/>
    </source>
</evidence>
<keyword evidence="1" id="KW-0175">Coiled coil</keyword>
<proteinExistence type="predicted"/>
<dbReference type="Gene3D" id="1.20.5.340">
    <property type="match status" value="2"/>
</dbReference>
<evidence type="ECO:0000256" key="1">
    <source>
        <dbReference type="SAM" id="Coils"/>
    </source>
</evidence>
<evidence type="ECO:0000313" key="4">
    <source>
        <dbReference type="Proteomes" id="UP000028401"/>
    </source>
</evidence>